<reference evidence="1 2" key="1">
    <citation type="submission" date="2016-04" db="EMBL/GenBank/DDBJ databases">
        <title>Genome sequence of Methanobrevibacter filiformis DSM 11501.</title>
        <authorList>
            <person name="Poehlein A."/>
            <person name="Seedorf H."/>
            <person name="Daniel R."/>
        </authorList>
    </citation>
    <scope>NUCLEOTIDE SEQUENCE [LARGE SCALE GENOMIC DNA]</scope>
    <source>
        <strain evidence="1 2">DSM 11501</strain>
    </source>
</reference>
<accession>A0A166BFU8</accession>
<keyword evidence="2" id="KW-1185">Reference proteome</keyword>
<name>A0A166BFU8_9EURY</name>
<evidence type="ECO:0000313" key="1">
    <source>
        <dbReference type="EMBL" id="KZX13291.1"/>
    </source>
</evidence>
<evidence type="ECO:0000313" key="2">
    <source>
        <dbReference type="Proteomes" id="UP000077066"/>
    </source>
</evidence>
<sequence>MINKMTQKRYLTIYAERFQTEGVNGYLKRSNGVLMLLGSNKVAATNEINIRNAIYNTIRTRNLKDTIY</sequence>
<dbReference type="Proteomes" id="UP000077066">
    <property type="component" value="Unassembled WGS sequence"/>
</dbReference>
<evidence type="ECO:0008006" key="3">
    <source>
        <dbReference type="Google" id="ProtNLM"/>
    </source>
</evidence>
<comment type="caution">
    <text evidence="1">The sequence shown here is derived from an EMBL/GenBank/DDBJ whole genome shotgun (WGS) entry which is preliminary data.</text>
</comment>
<gene>
    <name evidence="1" type="ORF">MBFIL_10540</name>
</gene>
<dbReference type="PATRIC" id="fig|55758.3.peg.1208"/>
<dbReference type="AlphaFoldDB" id="A0A166BFU8"/>
<proteinExistence type="predicted"/>
<dbReference type="EMBL" id="LWMT01000209">
    <property type="protein sequence ID" value="KZX13291.1"/>
    <property type="molecule type" value="Genomic_DNA"/>
</dbReference>
<organism evidence="1 2">
    <name type="scientific">Methanobrevibacter filiformis</name>
    <dbReference type="NCBI Taxonomy" id="55758"/>
    <lineage>
        <taxon>Archaea</taxon>
        <taxon>Methanobacteriati</taxon>
        <taxon>Methanobacteriota</taxon>
        <taxon>Methanomada group</taxon>
        <taxon>Methanobacteria</taxon>
        <taxon>Methanobacteriales</taxon>
        <taxon>Methanobacteriaceae</taxon>
        <taxon>Methanobrevibacter</taxon>
    </lineage>
</organism>
<protein>
    <recommendedName>
        <fullName evidence="3">Transposase</fullName>
    </recommendedName>
</protein>